<dbReference type="InterPro" id="IPR001650">
    <property type="entry name" value="Helicase_C-like"/>
</dbReference>
<dbReference type="InterPro" id="IPR014001">
    <property type="entry name" value="Helicase_ATP-bd"/>
</dbReference>
<evidence type="ECO:0000256" key="1">
    <source>
        <dbReference type="SAM" id="Coils"/>
    </source>
</evidence>
<dbReference type="NCBIfam" id="NF008521">
    <property type="entry name" value="PRK11448.1"/>
    <property type="match status" value="1"/>
</dbReference>
<dbReference type="Pfam" id="PF00271">
    <property type="entry name" value="Helicase_C"/>
    <property type="match status" value="1"/>
</dbReference>
<dbReference type="PROSITE" id="PS51194">
    <property type="entry name" value="HELICASE_CTER"/>
    <property type="match status" value="1"/>
</dbReference>
<dbReference type="SMART" id="SM00490">
    <property type="entry name" value="HELICc"/>
    <property type="match status" value="1"/>
</dbReference>
<evidence type="ECO:0000313" key="6">
    <source>
        <dbReference type="Proteomes" id="UP000233256"/>
    </source>
</evidence>
<evidence type="ECO:0000313" key="5">
    <source>
        <dbReference type="EMBL" id="PKK88469.1"/>
    </source>
</evidence>
<dbReference type="Gene3D" id="3.40.50.300">
    <property type="entry name" value="P-loop containing nucleotide triphosphate hydrolases"/>
    <property type="match status" value="2"/>
</dbReference>
<feature type="domain" description="Helicase ATP-binding" evidence="3">
    <location>
        <begin position="435"/>
        <end position="624"/>
    </location>
</feature>
<protein>
    <submittedName>
        <fullName evidence="5">Type I restriction-modification system endonuclease</fullName>
    </submittedName>
</protein>
<feature type="coiled-coil region" evidence="1">
    <location>
        <begin position="144"/>
        <end position="224"/>
    </location>
</feature>
<reference evidence="5 6" key="1">
    <citation type="journal article" date="2017" name="ISME J.">
        <title>Potential for microbial H2 and metal transformations associated with novel bacteria and archaea in deep terrestrial subsurface sediments.</title>
        <authorList>
            <person name="Hernsdorf A.W."/>
            <person name="Amano Y."/>
            <person name="Miyakawa K."/>
            <person name="Ise K."/>
            <person name="Suzuki Y."/>
            <person name="Anantharaman K."/>
            <person name="Probst A."/>
            <person name="Burstein D."/>
            <person name="Thomas B.C."/>
            <person name="Banfield J.F."/>
        </authorList>
    </citation>
    <scope>NUCLEOTIDE SEQUENCE [LARGE SCALE GENOMIC DNA]</scope>
    <source>
        <strain evidence="5">HGW-Wallbacteria-1</strain>
    </source>
</reference>
<proteinExistence type="predicted"/>
<dbReference type="CDD" id="cd18799">
    <property type="entry name" value="SF2_C_EcoAI-like"/>
    <property type="match status" value="1"/>
</dbReference>
<evidence type="ECO:0000259" key="4">
    <source>
        <dbReference type="PROSITE" id="PS51194"/>
    </source>
</evidence>
<dbReference type="GO" id="GO:0009035">
    <property type="term" value="F:type I site-specific deoxyribonuclease activity"/>
    <property type="evidence" value="ECO:0007669"/>
    <property type="project" value="UniProtKB-EC"/>
</dbReference>
<dbReference type="EMBL" id="PGXC01000045">
    <property type="protein sequence ID" value="PKK88469.1"/>
    <property type="molecule type" value="Genomic_DNA"/>
</dbReference>
<dbReference type="InterPro" id="IPR013670">
    <property type="entry name" value="EcoEI_R_C_dom"/>
</dbReference>
<dbReference type="InterPro" id="IPR007409">
    <property type="entry name" value="Restrct_endonuc_type1_HsdR_N"/>
</dbReference>
<dbReference type="Pfam" id="PF04313">
    <property type="entry name" value="HSDR_N"/>
    <property type="match status" value="1"/>
</dbReference>
<dbReference type="InterPro" id="IPR006935">
    <property type="entry name" value="Helicase/UvrB_N"/>
</dbReference>
<dbReference type="Proteomes" id="UP000233256">
    <property type="component" value="Unassembled WGS sequence"/>
</dbReference>
<evidence type="ECO:0000256" key="2">
    <source>
        <dbReference type="SAM" id="MobiDB-lite"/>
    </source>
</evidence>
<dbReference type="GO" id="GO:0003677">
    <property type="term" value="F:DNA binding"/>
    <property type="evidence" value="ECO:0007669"/>
    <property type="project" value="UniProtKB-KW"/>
</dbReference>
<dbReference type="GO" id="GO:0009307">
    <property type="term" value="P:DNA restriction-modification system"/>
    <property type="evidence" value="ECO:0007669"/>
    <property type="project" value="UniProtKB-KW"/>
</dbReference>
<comment type="caution">
    <text evidence="5">The sequence shown here is derived from an EMBL/GenBank/DDBJ whole genome shotgun (WGS) entry which is preliminary data.</text>
</comment>
<dbReference type="PANTHER" id="PTHR47396">
    <property type="entry name" value="TYPE I RESTRICTION ENZYME ECOKI R PROTEIN"/>
    <property type="match status" value="1"/>
</dbReference>
<dbReference type="AlphaFoldDB" id="A0A2N1PJG8"/>
<dbReference type="Pfam" id="PF04851">
    <property type="entry name" value="ResIII"/>
    <property type="match status" value="1"/>
</dbReference>
<sequence>MISPNFEFLSSHDPLLAKTAAQAERYLFTDPNASMYKSRALCELMASRAGAISGLRKMEFASQMEFLRDLRENGIVPQQVYQLFNEVRKSGNKAVHEMADSQGTAFYLLKMARQIAVWFHKTFENDPGFSAGPFVAPPNPAHAHEKLREELERLRQENEEFNQRLNNFKLTADQQARLREEADQKAKMAYEELTVALDLAQESEIRLEEERRDFEIRLSELASQSTPALQSQIRELSQNAAEEMDLSEWDTRKLIDSQLNEVGWEADTENLCFGKGVRPQKNRNLAIAEWPTSSGPADYVLFAGLTPLAVVEAKRKSRDVPGAIEQAKRYSRNYIVRADEIMPGEAWRDYKIPFMFATNGRPFLRQIQTKSGIWFLDGRLAHNHPRPLDDWYRPEGLLELLRSDVSRAESLLRVEPTDYLGLRDYQIEAIRGVEKALGNGQREMLLAMATGTGKTRTCLGIVYRLIKSRRFTRVLFLVDRSALGTQATEVFKTVKLENLQSFEDIYDIKEMGDLKPEADTKLHVATIQGMMRRLLSSDEDRNGDSDRIFVDQYDCIVVDECHRGYNLDKEMTEGELFFRSEQDYVSKYRRVIDHFDAVKIGLTATPAIHTTEIFGKPVYEYSYRQAVIDGYLVDHDPPLRIVTHLAEEGMTWEQGAKVQIYNPKTGKVDLSDAPDEIHVDIDRFNTQVITENFNRVVCQELARHIDPAAPGKTLIFCATDSHADLVVTLLKEALSERWNGIDDNAVVKITGSADRPGELIRRFKNEKYPALAVTVDLLTTGIDVPAIDKLVFIRRVKSRILYEQMLGRATRLCEEIEKERFQIFDAVDLYSSIEDHNTMRPVIQSPSTSFRQLTELIFKAGDSEYREDLRDQMAAKLQRKRRLFTDREGDSFSLATGFNPTEFAHRVKEMTGQELSDWLTNNSEIPEYLDSIRKGGGPGQLISTHDDHIVDVCRGYGDNQQPGDYIESFRKYIKEHINEVPALLMVTQRPRDLSRAELKSLLLTLAKAGFPELNIQEAWRDWKNEYIAARIIGFIRHLALGSPLIPYEERIGRTMGKILGAGNWTREQEKWLKRFGKQLGAETVIDRDTLNQGQFAQDGGFDRLNRIFDGRLEHVLGEIREELWADATTSKTSETATTINTAARSRENG</sequence>
<dbReference type="PROSITE" id="PS51192">
    <property type="entry name" value="HELICASE_ATP_BIND_1"/>
    <property type="match status" value="1"/>
</dbReference>
<keyword evidence="5" id="KW-0255">Endonuclease</keyword>
<dbReference type="CDD" id="cd18032">
    <property type="entry name" value="DEXHc_RE_I_III_res"/>
    <property type="match status" value="1"/>
</dbReference>
<name>A0A2N1PJG8_9BACT</name>
<dbReference type="GO" id="GO:0005829">
    <property type="term" value="C:cytosol"/>
    <property type="evidence" value="ECO:0007669"/>
    <property type="project" value="TreeGrafter"/>
</dbReference>
<accession>A0A2N1PJG8</accession>
<dbReference type="SUPFAM" id="SSF52540">
    <property type="entry name" value="P-loop containing nucleoside triphosphate hydrolases"/>
    <property type="match status" value="1"/>
</dbReference>
<feature type="region of interest" description="Disordered" evidence="2">
    <location>
        <begin position="1130"/>
        <end position="1149"/>
    </location>
</feature>
<dbReference type="Pfam" id="PF13643">
    <property type="entry name" value="DUF4145"/>
    <property type="match status" value="1"/>
</dbReference>
<dbReference type="GO" id="GO:0005524">
    <property type="term" value="F:ATP binding"/>
    <property type="evidence" value="ECO:0007669"/>
    <property type="project" value="UniProtKB-KW"/>
</dbReference>
<dbReference type="Pfam" id="PF08463">
    <property type="entry name" value="EcoEI_R_C"/>
    <property type="match status" value="1"/>
</dbReference>
<dbReference type="PANTHER" id="PTHR47396:SF1">
    <property type="entry name" value="ATP-DEPENDENT HELICASE IRC3-RELATED"/>
    <property type="match status" value="1"/>
</dbReference>
<keyword evidence="5" id="KW-0378">Hydrolase</keyword>
<dbReference type="SMART" id="SM00487">
    <property type="entry name" value="DEXDc"/>
    <property type="match status" value="1"/>
</dbReference>
<dbReference type="InterPro" id="IPR027417">
    <property type="entry name" value="P-loop_NTPase"/>
</dbReference>
<dbReference type="InterPro" id="IPR050742">
    <property type="entry name" value="Helicase_Restrict-Modif_Enz"/>
</dbReference>
<feature type="domain" description="Helicase C-terminal" evidence="4">
    <location>
        <begin position="700"/>
        <end position="854"/>
    </location>
</feature>
<organism evidence="5 6">
    <name type="scientific">Candidatus Wallbacteria bacterium HGW-Wallbacteria-1</name>
    <dbReference type="NCBI Taxonomy" id="2013854"/>
    <lineage>
        <taxon>Bacteria</taxon>
        <taxon>Candidatus Walliibacteriota</taxon>
    </lineage>
</organism>
<dbReference type="InterPro" id="IPR025285">
    <property type="entry name" value="DUF4145"/>
</dbReference>
<keyword evidence="5" id="KW-0540">Nuclease</keyword>
<keyword evidence="1" id="KW-0175">Coiled coil</keyword>
<dbReference type="Gene3D" id="3.90.1570.30">
    <property type="match status" value="1"/>
</dbReference>
<feature type="compositionally biased region" description="Low complexity" evidence="2">
    <location>
        <begin position="1130"/>
        <end position="1143"/>
    </location>
</feature>
<evidence type="ECO:0000259" key="3">
    <source>
        <dbReference type="PROSITE" id="PS51192"/>
    </source>
</evidence>
<gene>
    <name evidence="5" type="ORF">CVV64_18645</name>
</gene>